<sequence>MPSFGLGCQRGKVDLPPSGEPPANRTNFLRKHNGRRWKNYMQNISLNNSMFAFTSMGGMVDTEINNGRGRYIFVMNGQKYHRIGTLLPEGKDEPRTTELYTYDATNEVKSGLTRQHQKTKGSQEILTLSGALKNVG</sequence>
<dbReference type="EnsemblPlants" id="AET3Gv20458600.9">
    <property type="protein sequence ID" value="AET3Gv20458600.9"/>
    <property type="gene ID" value="AET3Gv20458600"/>
</dbReference>
<dbReference type="Proteomes" id="UP000015105">
    <property type="component" value="Chromosome 3D"/>
</dbReference>
<reference evidence="1" key="5">
    <citation type="journal article" date="2021" name="G3 (Bethesda)">
        <title>Aegilops tauschii genome assembly Aet v5.0 features greater sequence contiguity and improved annotation.</title>
        <authorList>
            <person name="Wang L."/>
            <person name="Zhu T."/>
            <person name="Rodriguez J.C."/>
            <person name="Deal K.R."/>
            <person name="Dubcovsky J."/>
            <person name="McGuire P.E."/>
            <person name="Lux T."/>
            <person name="Spannagl M."/>
            <person name="Mayer K.F.X."/>
            <person name="Baldrich P."/>
            <person name="Meyers B.C."/>
            <person name="Huo N."/>
            <person name="Gu Y.Q."/>
            <person name="Zhou H."/>
            <person name="Devos K.M."/>
            <person name="Bennetzen J.L."/>
            <person name="Unver T."/>
            <person name="Budak H."/>
            <person name="Gulick P.J."/>
            <person name="Galiba G."/>
            <person name="Kalapos B."/>
            <person name="Nelson D.R."/>
            <person name="Li P."/>
            <person name="You F.M."/>
            <person name="Luo M.C."/>
            <person name="Dvorak J."/>
        </authorList>
    </citation>
    <scope>NUCLEOTIDE SEQUENCE [LARGE SCALE GENOMIC DNA]</scope>
    <source>
        <strain evidence="1">cv. AL8/78</strain>
    </source>
</reference>
<keyword evidence="2" id="KW-1185">Reference proteome</keyword>
<protein>
    <submittedName>
        <fullName evidence="1">Uncharacterized protein</fullName>
    </submittedName>
</protein>
<accession>A0A453ETY9</accession>
<dbReference type="PANTHER" id="PTHR45786">
    <property type="entry name" value="DNA BINDING PROTEIN-LIKE"/>
    <property type="match status" value="1"/>
</dbReference>
<proteinExistence type="predicted"/>
<dbReference type="AlphaFoldDB" id="A0A453ETY9"/>
<dbReference type="Gramene" id="AET3Gv20458600.9">
    <property type="protein sequence ID" value="AET3Gv20458600.9"/>
    <property type="gene ID" value="AET3Gv20458600"/>
</dbReference>
<reference evidence="2" key="2">
    <citation type="journal article" date="2017" name="Nat. Plants">
        <title>The Aegilops tauschii genome reveals multiple impacts of transposons.</title>
        <authorList>
            <person name="Zhao G."/>
            <person name="Zou C."/>
            <person name="Li K."/>
            <person name="Wang K."/>
            <person name="Li T."/>
            <person name="Gao L."/>
            <person name="Zhang X."/>
            <person name="Wang H."/>
            <person name="Yang Z."/>
            <person name="Liu X."/>
            <person name="Jiang W."/>
            <person name="Mao L."/>
            <person name="Kong X."/>
            <person name="Jiao Y."/>
            <person name="Jia J."/>
        </authorList>
    </citation>
    <scope>NUCLEOTIDE SEQUENCE [LARGE SCALE GENOMIC DNA]</scope>
    <source>
        <strain evidence="2">cv. AL8/78</strain>
    </source>
</reference>
<reference evidence="1" key="3">
    <citation type="journal article" date="2017" name="Nature">
        <title>Genome sequence of the progenitor of the wheat D genome Aegilops tauschii.</title>
        <authorList>
            <person name="Luo M.C."/>
            <person name="Gu Y.Q."/>
            <person name="Puiu D."/>
            <person name="Wang H."/>
            <person name="Twardziok S.O."/>
            <person name="Deal K.R."/>
            <person name="Huo N."/>
            <person name="Zhu T."/>
            <person name="Wang L."/>
            <person name="Wang Y."/>
            <person name="McGuire P.E."/>
            <person name="Liu S."/>
            <person name="Long H."/>
            <person name="Ramasamy R.K."/>
            <person name="Rodriguez J.C."/>
            <person name="Van S.L."/>
            <person name="Yuan L."/>
            <person name="Wang Z."/>
            <person name="Xia Z."/>
            <person name="Xiao L."/>
            <person name="Anderson O.D."/>
            <person name="Ouyang S."/>
            <person name="Liang Y."/>
            <person name="Zimin A.V."/>
            <person name="Pertea G."/>
            <person name="Qi P."/>
            <person name="Bennetzen J.L."/>
            <person name="Dai X."/>
            <person name="Dawson M.W."/>
            <person name="Muller H.G."/>
            <person name="Kugler K."/>
            <person name="Rivarola-Duarte L."/>
            <person name="Spannagl M."/>
            <person name="Mayer K.F.X."/>
            <person name="Lu F.H."/>
            <person name="Bevan M.W."/>
            <person name="Leroy P."/>
            <person name="Li P."/>
            <person name="You F.M."/>
            <person name="Sun Q."/>
            <person name="Liu Z."/>
            <person name="Lyons E."/>
            <person name="Wicker T."/>
            <person name="Salzberg S.L."/>
            <person name="Devos K.M."/>
            <person name="Dvorak J."/>
        </authorList>
    </citation>
    <scope>NUCLEOTIDE SEQUENCE [LARGE SCALE GENOMIC DNA]</scope>
    <source>
        <strain evidence="1">cv. AL8/78</strain>
    </source>
</reference>
<name>A0A453ETY9_AEGTS</name>
<dbReference type="EnsemblPlants" id="AET3Gv20458600.14">
    <property type="protein sequence ID" value="AET3Gv20458600.14"/>
    <property type="gene ID" value="AET3Gv20458600"/>
</dbReference>
<organism evidence="1 2">
    <name type="scientific">Aegilops tauschii subsp. strangulata</name>
    <name type="common">Goatgrass</name>
    <dbReference type="NCBI Taxonomy" id="200361"/>
    <lineage>
        <taxon>Eukaryota</taxon>
        <taxon>Viridiplantae</taxon>
        <taxon>Streptophyta</taxon>
        <taxon>Embryophyta</taxon>
        <taxon>Tracheophyta</taxon>
        <taxon>Spermatophyta</taxon>
        <taxon>Magnoliopsida</taxon>
        <taxon>Liliopsida</taxon>
        <taxon>Poales</taxon>
        <taxon>Poaceae</taxon>
        <taxon>BOP clade</taxon>
        <taxon>Pooideae</taxon>
        <taxon>Triticodae</taxon>
        <taxon>Triticeae</taxon>
        <taxon>Triticinae</taxon>
        <taxon>Aegilops</taxon>
    </lineage>
</organism>
<evidence type="ECO:0000313" key="2">
    <source>
        <dbReference type="Proteomes" id="UP000015105"/>
    </source>
</evidence>
<evidence type="ECO:0000313" key="1">
    <source>
        <dbReference type="EnsemblPlants" id="AET3Gv20458600.14"/>
    </source>
</evidence>
<dbReference type="EnsemblPlants" id="AET3Gv20458600.10">
    <property type="protein sequence ID" value="AET3Gv20458600.10"/>
    <property type="gene ID" value="AET3Gv20458600"/>
</dbReference>
<dbReference type="PANTHER" id="PTHR45786:SF74">
    <property type="entry name" value="ATP-DEPENDENT DNA HELICASE"/>
    <property type="match status" value="1"/>
</dbReference>
<reference evidence="2" key="1">
    <citation type="journal article" date="2014" name="Science">
        <title>Ancient hybridizations among the ancestral genomes of bread wheat.</title>
        <authorList>
            <consortium name="International Wheat Genome Sequencing Consortium,"/>
            <person name="Marcussen T."/>
            <person name="Sandve S.R."/>
            <person name="Heier L."/>
            <person name="Spannagl M."/>
            <person name="Pfeifer M."/>
            <person name="Jakobsen K.S."/>
            <person name="Wulff B.B."/>
            <person name="Steuernagel B."/>
            <person name="Mayer K.F."/>
            <person name="Olsen O.A."/>
        </authorList>
    </citation>
    <scope>NUCLEOTIDE SEQUENCE [LARGE SCALE GENOMIC DNA]</scope>
    <source>
        <strain evidence="2">cv. AL8/78</strain>
    </source>
</reference>
<reference evidence="1" key="4">
    <citation type="submission" date="2019-03" db="UniProtKB">
        <authorList>
            <consortium name="EnsemblPlants"/>
        </authorList>
    </citation>
    <scope>IDENTIFICATION</scope>
</reference>
<dbReference type="Gramene" id="AET3Gv20458600.10">
    <property type="protein sequence ID" value="AET3Gv20458600.10"/>
    <property type="gene ID" value="AET3Gv20458600"/>
</dbReference>
<dbReference type="Gramene" id="AET3Gv20458600.14">
    <property type="protein sequence ID" value="AET3Gv20458600.14"/>
    <property type="gene ID" value="AET3Gv20458600"/>
</dbReference>